<accession>K7FG34</accession>
<evidence type="ECO:0000313" key="3">
    <source>
        <dbReference type="Ensembl" id="ENSPSIP00000006994.1"/>
    </source>
</evidence>
<feature type="domain" description="C-type lectin" evidence="2">
    <location>
        <begin position="48"/>
        <end position="172"/>
    </location>
</feature>
<reference evidence="3" key="4">
    <citation type="submission" date="2025-09" db="UniProtKB">
        <authorList>
            <consortium name="Ensembl"/>
        </authorList>
    </citation>
    <scope>IDENTIFICATION</scope>
</reference>
<dbReference type="Ensembl" id="ENSPSIT00000007034.1">
    <property type="protein sequence ID" value="ENSPSIP00000006994.1"/>
    <property type="gene ID" value="ENSPSIG00000006470.1"/>
</dbReference>
<dbReference type="InterPro" id="IPR016186">
    <property type="entry name" value="C-type_lectin-like/link_sf"/>
</dbReference>
<organism evidence="3 4">
    <name type="scientific">Pelodiscus sinensis</name>
    <name type="common">Chinese softshell turtle</name>
    <name type="synonym">Trionyx sinensis</name>
    <dbReference type="NCBI Taxonomy" id="13735"/>
    <lineage>
        <taxon>Eukaryota</taxon>
        <taxon>Metazoa</taxon>
        <taxon>Chordata</taxon>
        <taxon>Craniata</taxon>
        <taxon>Vertebrata</taxon>
        <taxon>Euteleostomi</taxon>
        <taxon>Archelosauria</taxon>
        <taxon>Testudinata</taxon>
        <taxon>Testudines</taxon>
        <taxon>Cryptodira</taxon>
        <taxon>Trionychia</taxon>
        <taxon>Trionychidae</taxon>
        <taxon>Pelodiscus</taxon>
    </lineage>
</organism>
<dbReference type="OMA" id="SICYRDS"/>
<dbReference type="HOGENOM" id="CLU_049894_10_1_1"/>
<dbReference type="PANTHER" id="PTHR22803">
    <property type="entry name" value="MANNOSE, PHOSPHOLIPASE, LECTIN RECEPTOR RELATED"/>
    <property type="match status" value="1"/>
</dbReference>
<evidence type="ECO:0000259" key="2">
    <source>
        <dbReference type="PROSITE" id="PS50041"/>
    </source>
</evidence>
<reference evidence="3" key="3">
    <citation type="submission" date="2025-08" db="UniProtKB">
        <authorList>
            <consortium name="Ensembl"/>
        </authorList>
    </citation>
    <scope>IDENTIFICATION</scope>
</reference>
<evidence type="ECO:0000256" key="1">
    <source>
        <dbReference type="SAM" id="SignalP"/>
    </source>
</evidence>
<dbReference type="SMART" id="SM00034">
    <property type="entry name" value="CLECT"/>
    <property type="match status" value="1"/>
</dbReference>
<keyword evidence="4" id="KW-1185">Reference proteome</keyword>
<keyword evidence="1" id="KW-0732">Signal</keyword>
<dbReference type="AlphaFoldDB" id="K7FG34"/>
<dbReference type="GeneTree" id="ENSGT00940000170094"/>
<feature type="signal peptide" evidence="1">
    <location>
        <begin position="1"/>
        <end position="29"/>
    </location>
</feature>
<proteinExistence type="predicted"/>
<dbReference type="Pfam" id="PF00059">
    <property type="entry name" value="Lectin_C"/>
    <property type="match status" value="1"/>
</dbReference>
<dbReference type="PROSITE" id="PS50041">
    <property type="entry name" value="C_TYPE_LECTIN_2"/>
    <property type="match status" value="1"/>
</dbReference>
<sequence length="175" mass="19863">MVILRWLPGCLRPFLASLLVRLTVPVASSDVRSCPCTQGCCPPDWYQYRDSCYYPVMTTKTWEKAETECKDLVEGAHLASVHSAEENNFIYYLMGTPNNDKKKEGYWLPSGQTQDKAPWRWTDGSAWDYSNFGTGKPDSITGENVVASGNFDKDAITWDNYENSLEFMSVCKRSL</sequence>
<name>K7FG34_PELSI</name>
<dbReference type="Gene3D" id="3.10.100.10">
    <property type="entry name" value="Mannose-Binding Protein A, subunit A"/>
    <property type="match status" value="1"/>
</dbReference>
<dbReference type="InterPro" id="IPR001304">
    <property type="entry name" value="C-type_lectin-like"/>
</dbReference>
<dbReference type="InterPro" id="IPR050111">
    <property type="entry name" value="C-type_lectin/snaclec_domain"/>
</dbReference>
<dbReference type="eggNOG" id="KOG4297">
    <property type="taxonomic scope" value="Eukaryota"/>
</dbReference>
<dbReference type="Proteomes" id="UP000007267">
    <property type="component" value="Unassembled WGS sequence"/>
</dbReference>
<reference evidence="4" key="2">
    <citation type="journal article" date="2013" name="Nat. Genet.">
        <title>The draft genomes of soft-shell turtle and green sea turtle yield insights into the development and evolution of the turtle-specific body plan.</title>
        <authorList>
            <person name="Wang Z."/>
            <person name="Pascual-Anaya J."/>
            <person name="Zadissa A."/>
            <person name="Li W."/>
            <person name="Niimura Y."/>
            <person name="Huang Z."/>
            <person name="Li C."/>
            <person name="White S."/>
            <person name="Xiong Z."/>
            <person name="Fang D."/>
            <person name="Wang B."/>
            <person name="Ming Y."/>
            <person name="Chen Y."/>
            <person name="Zheng Y."/>
            <person name="Kuraku S."/>
            <person name="Pignatelli M."/>
            <person name="Herrero J."/>
            <person name="Beal K."/>
            <person name="Nozawa M."/>
            <person name="Li Q."/>
            <person name="Wang J."/>
            <person name="Zhang H."/>
            <person name="Yu L."/>
            <person name="Shigenobu S."/>
            <person name="Wang J."/>
            <person name="Liu J."/>
            <person name="Flicek P."/>
            <person name="Searle S."/>
            <person name="Wang J."/>
            <person name="Kuratani S."/>
            <person name="Yin Y."/>
            <person name="Aken B."/>
            <person name="Zhang G."/>
            <person name="Irie N."/>
        </authorList>
    </citation>
    <scope>NUCLEOTIDE SEQUENCE [LARGE SCALE GENOMIC DNA]</scope>
    <source>
        <strain evidence="4">Daiwa-1</strain>
    </source>
</reference>
<dbReference type="SUPFAM" id="SSF56436">
    <property type="entry name" value="C-type lectin-like"/>
    <property type="match status" value="1"/>
</dbReference>
<dbReference type="EMBL" id="AGCU01130790">
    <property type="status" value="NOT_ANNOTATED_CDS"/>
    <property type="molecule type" value="Genomic_DNA"/>
</dbReference>
<dbReference type="InterPro" id="IPR016187">
    <property type="entry name" value="CTDL_fold"/>
</dbReference>
<protein>
    <recommendedName>
        <fullName evidence="2">C-type lectin domain-containing protein</fullName>
    </recommendedName>
</protein>
<reference evidence="4" key="1">
    <citation type="submission" date="2011-10" db="EMBL/GenBank/DDBJ databases">
        <authorList>
            <consortium name="Soft-shell Turtle Genome Consortium"/>
        </authorList>
    </citation>
    <scope>NUCLEOTIDE SEQUENCE [LARGE SCALE GENOMIC DNA]</scope>
    <source>
        <strain evidence="4">Daiwa-1</strain>
    </source>
</reference>
<feature type="chain" id="PRO_5003901671" description="C-type lectin domain-containing protein" evidence="1">
    <location>
        <begin position="30"/>
        <end position="175"/>
    </location>
</feature>
<evidence type="ECO:0000313" key="4">
    <source>
        <dbReference type="Proteomes" id="UP000007267"/>
    </source>
</evidence>